<protein>
    <submittedName>
        <fullName evidence="2">ParB/RepB/Spo0J family partition protein</fullName>
    </submittedName>
</protein>
<reference evidence="3" key="1">
    <citation type="journal article" date="2019" name="Int. J. Syst. Evol. Microbiol.">
        <title>The Global Catalogue of Microorganisms (GCM) 10K type strain sequencing project: providing services to taxonomists for standard genome sequencing and annotation.</title>
        <authorList>
            <consortium name="The Broad Institute Genomics Platform"/>
            <consortium name="The Broad Institute Genome Sequencing Center for Infectious Disease"/>
            <person name="Wu L."/>
            <person name="Ma J."/>
        </authorList>
    </citation>
    <scope>NUCLEOTIDE SEQUENCE [LARGE SCALE GENOMIC DNA]</scope>
    <source>
        <strain evidence="3">KCTC 42911</strain>
    </source>
</reference>
<comment type="caution">
    <text evidence="2">The sequence shown here is derived from an EMBL/GenBank/DDBJ whole genome shotgun (WGS) entry which is preliminary data.</text>
</comment>
<evidence type="ECO:0000313" key="3">
    <source>
        <dbReference type="Proteomes" id="UP001595629"/>
    </source>
</evidence>
<evidence type="ECO:0000313" key="2">
    <source>
        <dbReference type="EMBL" id="MFC3612716.1"/>
    </source>
</evidence>
<dbReference type="SMART" id="SM00470">
    <property type="entry name" value="ParB"/>
    <property type="match status" value="1"/>
</dbReference>
<proteinExistence type="predicted"/>
<dbReference type="SUPFAM" id="SSF110849">
    <property type="entry name" value="ParB/Sulfiredoxin"/>
    <property type="match status" value="1"/>
</dbReference>
<dbReference type="InterPro" id="IPR036086">
    <property type="entry name" value="ParB/Sulfiredoxin_sf"/>
</dbReference>
<dbReference type="Pfam" id="PF02195">
    <property type="entry name" value="ParB_N"/>
    <property type="match status" value="1"/>
</dbReference>
<keyword evidence="3" id="KW-1185">Reference proteome</keyword>
<dbReference type="Gene3D" id="3.90.1530.10">
    <property type="entry name" value="Conserved hypothetical protein from pyrococcus furiosus pfu- 392566-001, ParB domain"/>
    <property type="match status" value="1"/>
</dbReference>
<dbReference type="Proteomes" id="UP001595629">
    <property type="component" value="Unassembled WGS sequence"/>
</dbReference>
<dbReference type="EMBL" id="JBHRXI010000002">
    <property type="protein sequence ID" value="MFC3612716.1"/>
    <property type="molecule type" value="Genomic_DNA"/>
</dbReference>
<dbReference type="PANTHER" id="PTHR33375:SF1">
    <property type="entry name" value="CHROMOSOME-PARTITIONING PROTEIN PARB-RELATED"/>
    <property type="match status" value="1"/>
</dbReference>
<organism evidence="2 3">
    <name type="scientific">Lutimaribacter marinistellae</name>
    <dbReference type="NCBI Taxonomy" id="1820329"/>
    <lineage>
        <taxon>Bacteria</taxon>
        <taxon>Pseudomonadati</taxon>
        <taxon>Pseudomonadota</taxon>
        <taxon>Alphaproteobacteria</taxon>
        <taxon>Rhodobacterales</taxon>
        <taxon>Roseobacteraceae</taxon>
        <taxon>Lutimaribacter</taxon>
    </lineage>
</organism>
<dbReference type="RefSeq" id="WP_386733908.1">
    <property type="nucleotide sequence ID" value="NZ_JBHRXI010000002.1"/>
</dbReference>
<dbReference type="InterPro" id="IPR003115">
    <property type="entry name" value="ParB_N"/>
</dbReference>
<name>A0ABV7TC26_9RHOB</name>
<dbReference type="InterPro" id="IPR050336">
    <property type="entry name" value="Chromosome_partition/occlusion"/>
</dbReference>
<accession>A0ABV7TC26</accession>
<evidence type="ECO:0000259" key="1">
    <source>
        <dbReference type="SMART" id="SM00470"/>
    </source>
</evidence>
<sequence length="363" mass="40391">MSRKRRVFDIEVPGVDDMEVGKVPDRALARRGPMASAISENAGALKARREAEQAIRAENDRLAKEFVQLKREGLVTGRIPLEEVVTEKLVRDRKPGLDDALDELKTSIREIGLSNPIRVEARSDGRYELIQGMRRLLAYRALLDETGEEIYRTIPAGITPLSDDTATTYRRMVDENLIRKDISFAEMAELARRYAQDPANDCADAGEAVAILFKSASYTKRSYIRAFADLLARFDKLLEHPADIPRNLGVDLKRRLDREPELVSDIVHALRAAPGRDAAQEIAILRGFVTDSGAGTLPTGNTGASPARPRKARTTFQVSTDEGVAKCTASQGKLELRTEQDFSAIDRVKLERAIAAFFRELEE</sequence>
<gene>
    <name evidence="2" type="ORF">ACFORG_02995</name>
</gene>
<feature type="domain" description="ParB-like N-terminal" evidence="1">
    <location>
        <begin position="82"/>
        <end position="177"/>
    </location>
</feature>
<dbReference type="PANTHER" id="PTHR33375">
    <property type="entry name" value="CHROMOSOME-PARTITIONING PROTEIN PARB-RELATED"/>
    <property type="match status" value="1"/>
</dbReference>